<evidence type="ECO:0000313" key="4">
    <source>
        <dbReference type="Proteomes" id="UP000326029"/>
    </source>
</evidence>
<sequence>MTRAMRWLVTVVAAAATFGVCVWVVRVVSWGWLPQGEGPRLDTALAFGTVTAGAVLAVCIWWSSRERPPAPVPHHTVTQEATASGNSRIAQAGGPQSTNGALFRVGQHAEASDDGTITQTGGGAAEVDQRAKASGRGHIAQAGGDQQVEGP</sequence>
<gene>
    <name evidence="3" type="ORF">CP977_22070</name>
</gene>
<dbReference type="RefSeq" id="WP_152370695.1">
    <property type="nucleotide sequence ID" value="NZ_BMSJ01000001.1"/>
</dbReference>
<dbReference type="GeneID" id="95456450"/>
<feature type="transmembrane region" description="Helical" evidence="2">
    <location>
        <begin position="7"/>
        <end position="32"/>
    </location>
</feature>
<name>A0ABX6BIX8_9ACTN</name>
<feature type="compositionally biased region" description="Polar residues" evidence="1">
    <location>
        <begin position="76"/>
        <end position="100"/>
    </location>
</feature>
<keyword evidence="2" id="KW-0472">Membrane</keyword>
<evidence type="ECO:0000256" key="2">
    <source>
        <dbReference type="SAM" id="Phobius"/>
    </source>
</evidence>
<dbReference type="Proteomes" id="UP000326029">
    <property type="component" value="Chromosome"/>
</dbReference>
<accession>A0ABX6BIX8</accession>
<evidence type="ECO:0000256" key="1">
    <source>
        <dbReference type="SAM" id="MobiDB-lite"/>
    </source>
</evidence>
<organism evidence="3 4">
    <name type="scientific">Streptomyces cinereoruber</name>
    <dbReference type="NCBI Taxonomy" id="67260"/>
    <lineage>
        <taxon>Bacteria</taxon>
        <taxon>Bacillati</taxon>
        <taxon>Actinomycetota</taxon>
        <taxon>Actinomycetes</taxon>
        <taxon>Kitasatosporales</taxon>
        <taxon>Streptomycetaceae</taxon>
        <taxon>Streptomyces</taxon>
    </lineage>
</organism>
<feature type="transmembrane region" description="Helical" evidence="2">
    <location>
        <begin position="44"/>
        <end position="62"/>
    </location>
</feature>
<keyword evidence="2" id="KW-0812">Transmembrane</keyword>
<reference evidence="3 4" key="1">
    <citation type="submission" date="2017-09" db="EMBL/GenBank/DDBJ databases">
        <authorList>
            <person name="Lee N."/>
            <person name="Cho B.-K."/>
        </authorList>
    </citation>
    <scope>NUCLEOTIDE SEQUENCE [LARGE SCALE GENOMIC DNA]</scope>
    <source>
        <strain evidence="3 4">ATCC 19740</strain>
    </source>
</reference>
<proteinExistence type="predicted"/>
<feature type="region of interest" description="Disordered" evidence="1">
    <location>
        <begin position="68"/>
        <end position="151"/>
    </location>
</feature>
<keyword evidence="2" id="KW-1133">Transmembrane helix</keyword>
<keyword evidence="4" id="KW-1185">Reference proteome</keyword>
<protein>
    <submittedName>
        <fullName evidence="3">Uncharacterized protein</fullName>
    </submittedName>
</protein>
<evidence type="ECO:0000313" key="3">
    <source>
        <dbReference type="EMBL" id="QEV34519.1"/>
    </source>
</evidence>
<dbReference type="EMBL" id="CP023693">
    <property type="protein sequence ID" value="QEV34519.1"/>
    <property type="molecule type" value="Genomic_DNA"/>
</dbReference>